<gene>
    <name evidence="2" type="ordered locus">Francci3_1651</name>
</gene>
<feature type="transmembrane region" description="Helical" evidence="1">
    <location>
        <begin position="63"/>
        <end position="85"/>
    </location>
</feature>
<dbReference type="RefSeq" id="WP_011436090.1">
    <property type="nucleotide sequence ID" value="NC_007777.1"/>
</dbReference>
<accession>A0A1X1PZF5</accession>
<dbReference type="SUPFAM" id="SSF103473">
    <property type="entry name" value="MFS general substrate transporter"/>
    <property type="match status" value="1"/>
</dbReference>
<feature type="transmembrane region" description="Helical" evidence="1">
    <location>
        <begin position="12"/>
        <end position="30"/>
    </location>
</feature>
<dbReference type="KEGG" id="fra:Francci3_1651"/>
<sequence length="97" mass="10016">MATGIGETFQQVGVAIGIAGFGALFQQLVLSKYAGPSAVGREVAVGNITRAGDAGRAAFVHSFTSVMVVCAIVCAVGALVAFFFIRQRDLHESAQVL</sequence>
<accession>Q2JCG5</accession>
<keyword evidence="1" id="KW-1133">Transmembrane helix</keyword>
<name>Q2JCG5_FRACC</name>
<keyword evidence="3" id="KW-1185">Reference proteome</keyword>
<keyword evidence="1" id="KW-0472">Membrane</keyword>
<protein>
    <submittedName>
        <fullName evidence="2">Transporter</fullName>
    </submittedName>
</protein>
<keyword evidence="1" id="KW-0812">Transmembrane</keyword>
<dbReference type="AlphaFoldDB" id="Q2JCG5"/>
<dbReference type="HOGENOM" id="CLU_2342668_0_0_11"/>
<proteinExistence type="predicted"/>
<evidence type="ECO:0000313" key="3">
    <source>
        <dbReference type="Proteomes" id="UP000001937"/>
    </source>
</evidence>
<dbReference type="InterPro" id="IPR036259">
    <property type="entry name" value="MFS_trans_sf"/>
</dbReference>
<evidence type="ECO:0000313" key="2">
    <source>
        <dbReference type="EMBL" id="ABD11027.1"/>
    </source>
</evidence>
<dbReference type="EMBL" id="CP000249">
    <property type="protein sequence ID" value="ABD11027.1"/>
    <property type="molecule type" value="Genomic_DNA"/>
</dbReference>
<evidence type="ECO:0000256" key="1">
    <source>
        <dbReference type="SAM" id="Phobius"/>
    </source>
</evidence>
<dbReference type="Proteomes" id="UP000001937">
    <property type="component" value="Chromosome"/>
</dbReference>
<reference evidence="2 3" key="1">
    <citation type="journal article" date="2007" name="Genome Res.">
        <title>Genome characteristics of facultatively symbiotic Frankia sp. strains reflect host range and host plant biogeography.</title>
        <authorList>
            <person name="Normand P."/>
            <person name="Lapierre P."/>
            <person name="Tisa L.S."/>
            <person name="Gogarten J.P."/>
            <person name="Alloisio N."/>
            <person name="Bagnarol E."/>
            <person name="Bassi C.A."/>
            <person name="Berry A.M."/>
            <person name="Bickhart D.M."/>
            <person name="Choisne N."/>
            <person name="Couloux A."/>
            <person name="Cournoyer B."/>
            <person name="Cruveiller S."/>
            <person name="Daubin V."/>
            <person name="Demange N."/>
            <person name="Francino M.P."/>
            <person name="Goltsman E."/>
            <person name="Huang Y."/>
            <person name="Kopp O.R."/>
            <person name="Labarre L."/>
            <person name="Lapidus A."/>
            <person name="Lavire C."/>
            <person name="Marechal J."/>
            <person name="Martinez M."/>
            <person name="Mastronunzio J.E."/>
            <person name="Mullin B.C."/>
            <person name="Niemann J."/>
            <person name="Pujic P."/>
            <person name="Rawnsley T."/>
            <person name="Rouy Z."/>
            <person name="Schenowitz C."/>
            <person name="Sellstedt A."/>
            <person name="Tavares F."/>
            <person name="Tomkins J.P."/>
            <person name="Vallenet D."/>
            <person name="Valverde C."/>
            <person name="Wall L.G."/>
            <person name="Wang Y."/>
            <person name="Medigue C."/>
            <person name="Benson D.R."/>
        </authorList>
    </citation>
    <scope>NUCLEOTIDE SEQUENCE [LARGE SCALE GENOMIC DNA]</scope>
    <source>
        <strain evidence="3">DSM 45818 / CECT 9043 / CcI3</strain>
    </source>
</reference>
<organism evidence="2 3">
    <name type="scientific">Frankia casuarinae (strain DSM 45818 / CECT 9043 / HFP020203 / CcI3)</name>
    <dbReference type="NCBI Taxonomy" id="106370"/>
    <lineage>
        <taxon>Bacteria</taxon>
        <taxon>Bacillati</taxon>
        <taxon>Actinomycetota</taxon>
        <taxon>Actinomycetes</taxon>
        <taxon>Frankiales</taxon>
        <taxon>Frankiaceae</taxon>
        <taxon>Frankia</taxon>
    </lineage>
</organism>